<reference evidence="2 3" key="1">
    <citation type="submission" date="2017-04" db="EMBL/GenBank/DDBJ databases">
        <title>Draft genome sequence of Marssonina coronaria NL1: causal agent of apple blotch.</title>
        <authorList>
            <person name="Cheng Q."/>
        </authorList>
    </citation>
    <scope>NUCLEOTIDE SEQUENCE [LARGE SCALE GENOMIC DNA]</scope>
    <source>
        <strain evidence="2 3">NL1</strain>
    </source>
</reference>
<feature type="compositionally biased region" description="Basic and acidic residues" evidence="1">
    <location>
        <begin position="30"/>
        <end position="53"/>
    </location>
</feature>
<protein>
    <submittedName>
        <fullName evidence="2">Uncharacterized protein</fullName>
    </submittedName>
</protein>
<sequence length="253" mass="28571">MRAWRRFGLACARQYGTARHPTQLRRRQRRKEEEKKTKDQEKEENKEADKQEKDQEEEDNKDADKQEKARPPSILCPRCKTPASQTPRIRGPSLGVFERCGSEPSRRRPLVTTRGIIPRDVAVALRAVLEDWHRPERESLLHATIESPRNSRAEDRTPRESTVGALMPREPAGATVVGCCSTVRTISPEDTEMQDQTRLDLSTCLAGDERPPWHDLRPDDVGDGGASQNGGGAGRRLPGRQVIRADWRARAVS</sequence>
<dbReference type="EMBL" id="MZNU01000379">
    <property type="protein sequence ID" value="OWO98787.1"/>
    <property type="molecule type" value="Genomic_DNA"/>
</dbReference>
<evidence type="ECO:0000313" key="3">
    <source>
        <dbReference type="Proteomes" id="UP000242519"/>
    </source>
</evidence>
<feature type="region of interest" description="Disordered" evidence="1">
    <location>
        <begin position="205"/>
        <end position="253"/>
    </location>
</feature>
<comment type="caution">
    <text evidence="2">The sequence shown here is derived from an EMBL/GenBank/DDBJ whole genome shotgun (WGS) entry which is preliminary data.</text>
</comment>
<name>A0A218YVA4_9HELO</name>
<feature type="region of interest" description="Disordered" evidence="1">
    <location>
        <begin position="1"/>
        <end position="106"/>
    </location>
</feature>
<feature type="compositionally biased region" description="Basic and acidic residues" evidence="1">
    <location>
        <begin position="207"/>
        <end position="220"/>
    </location>
</feature>
<dbReference type="InParanoid" id="A0A218YVA4"/>
<keyword evidence="3" id="KW-1185">Reference proteome</keyword>
<organism evidence="2 3">
    <name type="scientific">Diplocarpon coronariae</name>
    <dbReference type="NCBI Taxonomy" id="2795749"/>
    <lineage>
        <taxon>Eukaryota</taxon>
        <taxon>Fungi</taxon>
        <taxon>Dikarya</taxon>
        <taxon>Ascomycota</taxon>
        <taxon>Pezizomycotina</taxon>
        <taxon>Leotiomycetes</taxon>
        <taxon>Helotiales</taxon>
        <taxon>Drepanopezizaceae</taxon>
        <taxon>Diplocarpon</taxon>
    </lineage>
</organism>
<evidence type="ECO:0000313" key="2">
    <source>
        <dbReference type="EMBL" id="OWO98787.1"/>
    </source>
</evidence>
<accession>A0A218YVA4</accession>
<proteinExistence type="predicted"/>
<gene>
    <name evidence="2" type="ORF">B2J93_4658</name>
</gene>
<dbReference type="Proteomes" id="UP000242519">
    <property type="component" value="Unassembled WGS sequence"/>
</dbReference>
<evidence type="ECO:0000256" key="1">
    <source>
        <dbReference type="SAM" id="MobiDB-lite"/>
    </source>
</evidence>
<dbReference type="AlphaFoldDB" id="A0A218YVA4"/>
<feature type="compositionally biased region" description="Gly residues" evidence="1">
    <location>
        <begin position="223"/>
        <end position="234"/>
    </location>
</feature>
<feature type="compositionally biased region" description="Basic and acidic residues" evidence="1">
    <location>
        <begin position="243"/>
        <end position="253"/>
    </location>
</feature>